<dbReference type="SMART" id="SM00671">
    <property type="entry name" value="SEL1"/>
    <property type="match status" value="2"/>
</dbReference>
<dbReference type="InterPro" id="IPR050767">
    <property type="entry name" value="Sel1_AlgK"/>
</dbReference>
<keyword evidence="4" id="KW-1185">Reference proteome</keyword>
<name>A0A8W8I8I8_MAGGI</name>
<dbReference type="AlphaFoldDB" id="A0A8W8I8I8"/>
<dbReference type="GO" id="GO:0036503">
    <property type="term" value="P:ERAD pathway"/>
    <property type="evidence" value="ECO:0007669"/>
    <property type="project" value="TreeGrafter"/>
</dbReference>
<evidence type="ECO:0008006" key="5">
    <source>
        <dbReference type="Google" id="ProtNLM"/>
    </source>
</evidence>
<dbReference type="EnsemblMetazoa" id="G12982.9">
    <property type="protein sequence ID" value="G12982.9:cds"/>
    <property type="gene ID" value="G12982"/>
</dbReference>
<evidence type="ECO:0000256" key="1">
    <source>
        <dbReference type="ARBA" id="ARBA00038101"/>
    </source>
</evidence>
<keyword evidence="2" id="KW-0812">Transmembrane</keyword>
<dbReference type="PANTHER" id="PTHR11102">
    <property type="entry name" value="SEL-1-LIKE PROTEIN"/>
    <property type="match status" value="1"/>
</dbReference>
<dbReference type="SUPFAM" id="SSF81901">
    <property type="entry name" value="HCP-like"/>
    <property type="match status" value="1"/>
</dbReference>
<dbReference type="Proteomes" id="UP000005408">
    <property type="component" value="Unassembled WGS sequence"/>
</dbReference>
<dbReference type="GO" id="GO:0005789">
    <property type="term" value="C:endoplasmic reticulum membrane"/>
    <property type="evidence" value="ECO:0007669"/>
    <property type="project" value="TreeGrafter"/>
</dbReference>
<feature type="transmembrane region" description="Helical" evidence="2">
    <location>
        <begin position="132"/>
        <end position="150"/>
    </location>
</feature>
<keyword evidence="2" id="KW-0472">Membrane</keyword>
<accession>A0A8W8I8I8</accession>
<dbReference type="Pfam" id="PF08238">
    <property type="entry name" value="Sel1"/>
    <property type="match status" value="2"/>
</dbReference>
<evidence type="ECO:0000256" key="2">
    <source>
        <dbReference type="SAM" id="Phobius"/>
    </source>
</evidence>
<evidence type="ECO:0000313" key="3">
    <source>
        <dbReference type="EnsemblMetazoa" id="G12982.9:cds"/>
    </source>
</evidence>
<dbReference type="InterPro" id="IPR011990">
    <property type="entry name" value="TPR-like_helical_dom_sf"/>
</dbReference>
<keyword evidence="2" id="KW-1133">Transmembrane helix</keyword>
<comment type="similarity">
    <text evidence="1">Belongs to the sel-1 family.</text>
</comment>
<evidence type="ECO:0000313" key="4">
    <source>
        <dbReference type="Proteomes" id="UP000005408"/>
    </source>
</evidence>
<dbReference type="PANTHER" id="PTHR11102:SF147">
    <property type="entry name" value="SEL1L ADAPTOR SUBUNIT OF ERAD E3 UBIQUITIN LIGASE"/>
    <property type="match status" value="1"/>
</dbReference>
<reference evidence="3" key="1">
    <citation type="submission" date="2022-08" db="UniProtKB">
        <authorList>
            <consortium name="EnsemblMetazoa"/>
        </authorList>
    </citation>
    <scope>IDENTIFICATION</scope>
    <source>
        <strain evidence="3">05x7-T-G4-1.051#20</strain>
    </source>
</reference>
<proteinExistence type="inferred from homology"/>
<protein>
    <recommendedName>
        <fullName evidence="5">Protein sel-1-like protein 1</fullName>
    </recommendedName>
</protein>
<dbReference type="Gene3D" id="1.25.40.10">
    <property type="entry name" value="Tetratricopeptide repeat domain"/>
    <property type="match status" value="1"/>
</dbReference>
<dbReference type="InterPro" id="IPR006597">
    <property type="entry name" value="Sel1-like"/>
</dbReference>
<sequence length="154" mass="17719">ALLQWSRAASQGSTVARVKMGDYHYYGYGTKIDYETAASHYRLASEQQHSAQAMFNLGYMHEQGLGLKQDVHLAKRFYDMAAETSVDAHVPVTLALIKLGLFYGLEVFSKEMEDYQRLFTRLDPRFLLGPDWDIYLMTFLALLLGFIVLLRRVR</sequence>
<organism evidence="3 4">
    <name type="scientific">Magallana gigas</name>
    <name type="common">Pacific oyster</name>
    <name type="synonym">Crassostrea gigas</name>
    <dbReference type="NCBI Taxonomy" id="29159"/>
    <lineage>
        <taxon>Eukaryota</taxon>
        <taxon>Metazoa</taxon>
        <taxon>Spiralia</taxon>
        <taxon>Lophotrochozoa</taxon>
        <taxon>Mollusca</taxon>
        <taxon>Bivalvia</taxon>
        <taxon>Autobranchia</taxon>
        <taxon>Pteriomorphia</taxon>
        <taxon>Ostreida</taxon>
        <taxon>Ostreoidea</taxon>
        <taxon>Ostreidae</taxon>
        <taxon>Magallana</taxon>
    </lineage>
</organism>